<feature type="domain" description="PucR-like N-terminal" evidence="2">
    <location>
        <begin position="9"/>
        <end position="178"/>
    </location>
</feature>
<evidence type="ECO:0000259" key="2">
    <source>
        <dbReference type="Pfam" id="PF25906"/>
    </source>
</evidence>
<dbReference type="InterPro" id="IPR025736">
    <property type="entry name" value="PucR_C-HTH_dom"/>
</dbReference>
<dbReference type="Proteomes" id="UP000199707">
    <property type="component" value="Unassembled WGS sequence"/>
</dbReference>
<dbReference type="PANTHER" id="PTHR33744">
    <property type="entry name" value="CARBOHYDRATE DIACID REGULATOR"/>
    <property type="match status" value="1"/>
</dbReference>
<gene>
    <name evidence="3" type="ORF">SAMN02799620_01416</name>
</gene>
<dbReference type="RefSeq" id="WP_235632736.1">
    <property type="nucleotide sequence ID" value="NZ_FMUB01000002.1"/>
</dbReference>
<dbReference type="STRING" id="1502745.SAMN02799620_01416"/>
<feature type="domain" description="PucR C-terminal helix-turn-helix" evidence="1">
    <location>
        <begin position="330"/>
        <end position="386"/>
    </location>
</feature>
<dbReference type="Pfam" id="PF13556">
    <property type="entry name" value="HTH_30"/>
    <property type="match status" value="1"/>
</dbReference>
<proteinExistence type="predicted"/>
<dbReference type="PANTHER" id="PTHR33744:SF1">
    <property type="entry name" value="DNA-BINDING TRANSCRIPTIONAL ACTIVATOR ADER"/>
    <property type="match status" value="1"/>
</dbReference>
<reference evidence="4" key="1">
    <citation type="submission" date="2016-10" db="EMBL/GenBank/DDBJ databases">
        <authorList>
            <person name="Varghese N."/>
            <person name="Submissions S."/>
        </authorList>
    </citation>
    <scope>NUCLEOTIDE SEQUENCE [LARGE SCALE GENOMIC DNA]</scope>
    <source>
        <strain evidence="4">UNC267MFSha1.1M11</strain>
    </source>
</reference>
<dbReference type="InterPro" id="IPR042070">
    <property type="entry name" value="PucR_C-HTH_sf"/>
</dbReference>
<name>A0A1G4VN10_9MYCO</name>
<dbReference type="AlphaFoldDB" id="A0A1G4VN10"/>
<dbReference type="Gene3D" id="1.10.10.2840">
    <property type="entry name" value="PucR C-terminal helix-turn-helix domain"/>
    <property type="match status" value="1"/>
</dbReference>
<sequence>MDKNDRVVWAPLPEAVSAAMRSVLPVVAERTVAAVVSDVPSYADAFSGRTGQNIERAVQQSLAAFLQLVSKGDDPDTSPSIQPALDGAFALGQGEARQNRSTDVLLAAFRSGARTAWREWSAVAVAHEVPGDQLAVFAEKVFAYIDRLSAASVAGHAHELAKSGLARQRHRETLARQLLRGAPLEDLLACAERAEWRAPATLTAVAVPRGSERRVAGVLAAASLEVPEDALPALTRPVTVLLCTDGSALRRQLDIPGVVIGPDRPWARVAQSVARVLRAVDLCAEDADPFDTEKNLKVLVLQADPDALADLRAAVLTPLDSQRPAVRDKLVETLRAWLLHQGRRDDVAAALFVHPQTVRYRLGQLRELYGETLTDPDVVEQLVIALAGDTARARRPIANLRT</sequence>
<accession>A0A1G4VN10</accession>
<dbReference type="Pfam" id="PF25906">
    <property type="entry name" value="PucR-like_N"/>
    <property type="match status" value="1"/>
</dbReference>
<protein>
    <submittedName>
        <fullName evidence="3">PucR C-terminal helix-turn-helix domain-containing protein</fullName>
    </submittedName>
</protein>
<evidence type="ECO:0000259" key="1">
    <source>
        <dbReference type="Pfam" id="PF13556"/>
    </source>
</evidence>
<evidence type="ECO:0000313" key="4">
    <source>
        <dbReference type="Proteomes" id="UP000199707"/>
    </source>
</evidence>
<organism evidence="3 4">
    <name type="scientific">Mycolicibacterium fluoranthenivorans</name>
    <dbReference type="NCBI Taxonomy" id="258505"/>
    <lineage>
        <taxon>Bacteria</taxon>
        <taxon>Bacillati</taxon>
        <taxon>Actinomycetota</taxon>
        <taxon>Actinomycetes</taxon>
        <taxon>Mycobacteriales</taxon>
        <taxon>Mycobacteriaceae</taxon>
        <taxon>Mycolicibacterium</taxon>
    </lineage>
</organism>
<dbReference type="InterPro" id="IPR058663">
    <property type="entry name" value="PucR-like_N"/>
</dbReference>
<dbReference type="InterPro" id="IPR051448">
    <property type="entry name" value="CdaR-like_regulators"/>
</dbReference>
<dbReference type="EMBL" id="FMUB01000002">
    <property type="protein sequence ID" value="SCX09242.1"/>
    <property type="molecule type" value="Genomic_DNA"/>
</dbReference>
<evidence type="ECO:0000313" key="3">
    <source>
        <dbReference type="EMBL" id="SCX09242.1"/>
    </source>
</evidence>